<dbReference type="EMBL" id="JPUA01000032">
    <property type="protein sequence ID" value="OWV29449.1"/>
    <property type="molecule type" value="Genomic_DNA"/>
</dbReference>
<dbReference type="Proteomes" id="UP000197334">
    <property type="component" value="Unassembled WGS sequence"/>
</dbReference>
<organism evidence="1 2">
    <name type="scientific">Halomonas campaniensis</name>
    <dbReference type="NCBI Taxonomy" id="213554"/>
    <lineage>
        <taxon>Bacteria</taxon>
        <taxon>Pseudomonadati</taxon>
        <taxon>Pseudomonadota</taxon>
        <taxon>Gammaproteobacteria</taxon>
        <taxon>Oceanospirillales</taxon>
        <taxon>Halomonadaceae</taxon>
        <taxon>Halomonas</taxon>
    </lineage>
</organism>
<evidence type="ECO:0000313" key="1">
    <source>
        <dbReference type="EMBL" id="OWV29449.1"/>
    </source>
</evidence>
<gene>
    <name evidence="1" type="ORF">JI62_11580</name>
</gene>
<dbReference type="OrthoDB" id="6687089at2"/>
<name>A0A246RZ46_9GAMM</name>
<dbReference type="RefSeq" id="WP_088700337.1">
    <property type="nucleotide sequence ID" value="NZ_JPUA01000032.1"/>
</dbReference>
<dbReference type="Gene3D" id="3.40.50.1010">
    <property type="entry name" value="5'-nuclease"/>
    <property type="match status" value="1"/>
</dbReference>
<keyword evidence="2" id="KW-1185">Reference proteome</keyword>
<dbReference type="AlphaFoldDB" id="A0A246RZ46"/>
<dbReference type="SUPFAM" id="SSF88723">
    <property type="entry name" value="PIN domain-like"/>
    <property type="match status" value="1"/>
</dbReference>
<protein>
    <submittedName>
        <fullName evidence="1">Uncharacterized protein</fullName>
    </submittedName>
</protein>
<comment type="caution">
    <text evidence="1">The sequence shown here is derived from an EMBL/GenBank/DDBJ whole genome shotgun (WGS) entry which is preliminary data.</text>
</comment>
<proteinExistence type="predicted"/>
<reference evidence="1 2" key="1">
    <citation type="submission" date="2014-08" db="EMBL/GenBank/DDBJ databases">
        <title>Draft genome sequence of a novel L-asparaginase producing marine bacterium, Halomonas campaniensis.</title>
        <authorList>
            <person name="Sundarakrishnan B."/>
            <person name="Moushumi Priya A."/>
            <person name="Raman G."/>
            <person name="Sakthivel N."/>
            <person name="Park S."/>
            <person name="Jayachandran S."/>
        </authorList>
    </citation>
    <scope>NUCLEOTIDE SEQUENCE [LARGE SCALE GENOMIC DNA]</scope>
    <source>
        <strain evidence="1 2">SK03</strain>
    </source>
</reference>
<sequence length="186" mass="20599">MRLVVDANILMQILKVGGRNDLKCPRTGKVIDNPEGRAEALLDLMTAKADRILIPSPALSEILVRVDQHLHREYLAAINSTARFDLINFDAISAISCAQLVNSAELKQLKGDSDRSKISFDRQIIAMTQAYGGDELWTHDKDMLKKAEAVGIVVKSLADVASNMRQIDLMEESNPGEVVSIDSRRR</sequence>
<accession>A0A246RZ46</accession>
<evidence type="ECO:0000313" key="2">
    <source>
        <dbReference type="Proteomes" id="UP000197334"/>
    </source>
</evidence>
<dbReference type="InterPro" id="IPR029060">
    <property type="entry name" value="PIN-like_dom_sf"/>
</dbReference>